<evidence type="ECO:0000313" key="9">
    <source>
        <dbReference type="EMBL" id="NBI27531.1"/>
    </source>
</evidence>
<sequence length="505" mass="55829">MITELSQKQSLRPLILVSIMLAMFMSAIEATIVTTALPSIAAELGGFSLYSWVFAVYLFMQAVTVPIYGKLADLYGRKPVFTFGVICFLIGSILCGFAPNMLLLIVFRFIQGLGAGAVQPIAITIIGDIYSMEERGKIQGYLASVWGFSAIIGPTLGGFLVEYINWSWVFWINIPIGIIALCGILVFLKEDFEKKKHKIDYIGTILLVVFISALMILLLRGGVTWPWLSGPVFLIVFLTAFAFVLFMLQEKTTEEPIMPMWIWKYRLILVANVVSLITGILLMGISNFLPTFVQGVMERSPKEAGFVLALMSIGWPIASTIASKTMIKFGFQNVARFGTVFLILGSSLFLFINQQNGVIFGGIGAFLIGIGMGLTSTIFTVSIQSSVEWNNRGVVTASNMFMRMMGTTIGASLFGGIINTRMIQYLEKVQLSEEIDLNLDLTNHILDPEKRKELSSGVVQALQDGLTFSLHTVYTIVFVLAIISFILVNYMPKAPQYNSTKVTNR</sequence>
<evidence type="ECO:0000256" key="2">
    <source>
        <dbReference type="ARBA" id="ARBA00022448"/>
    </source>
</evidence>
<reference evidence="9 10" key="1">
    <citation type="submission" date="2019-01" db="EMBL/GenBank/DDBJ databases">
        <title>Chengkuizengella sp. nov., isolated from deep-sea sediment of East Pacific Ocean.</title>
        <authorList>
            <person name="Yang J."/>
            <person name="Lai Q."/>
            <person name="Shao Z."/>
        </authorList>
    </citation>
    <scope>NUCLEOTIDE SEQUENCE [LARGE SCALE GENOMIC DNA]</scope>
    <source>
        <strain evidence="9 10">YPA3-1-1</strain>
    </source>
</reference>
<dbReference type="InterPro" id="IPR004638">
    <property type="entry name" value="EmrB-like"/>
</dbReference>
<feature type="transmembrane region" description="Helical" evidence="7">
    <location>
        <begin position="400"/>
        <end position="418"/>
    </location>
</feature>
<dbReference type="Gene3D" id="1.20.1720.10">
    <property type="entry name" value="Multidrug resistance protein D"/>
    <property type="match status" value="1"/>
</dbReference>
<feature type="transmembrane region" description="Helical" evidence="7">
    <location>
        <begin position="138"/>
        <end position="160"/>
    </location>
</feature>
<feature type="transmembrane region" description="Helical" evidence="7">
    <location>
        <begin position="199"/>
        <end position="219"/>
    </location>
</feature>
<dbReference type="GO" id="GO:0022857">
    <property type="term" value="F:transmembrane transporter activity"/>
    <property type="evidence" value="ECO:0007669"/>
    <property type="project" value="InterPro"/>
</dbReference>
<feature type="transmembrane region" description="Helical" evidence="7">
    <location>
        <begin position="334"/>
        <end position="352"/>
    </location>
</feature>
<keyword evidence="4 7" id="KW-0812">Transmembrane</keyword>
<dbReference type="Proteomes" id="UP000448943">
    <property type="component" value="Unassembled WGS sequence"/>
</dbReference>
<evidence type="ECO:0000256" key="3">
    <source>
        <dbReference type="ARBA" id="ARBA00022475"/>
    </source>
</evidence>
<accession>A0A6N9PVI2</accession>
<dbReference type="NCBIfam" id="TIGR00711">
    <property type="entry name" value="efflux_EmrB"/>
    <property type="match status" value="1"/>
</dbReference>
<evidence type="ECO:0000313" key="10">
    <source>
        <dbReference type="Proteomes" id="UP000448943"/>
    </source>
</evidence>
<evidence type="ECO:0000256" key="1">
    <source>
        <dbReference type="ARBA" id="ARBA00004651"/>
    </source>
</evidence>
<dbReference type="OrthoDB" id="9816041at2"/>
<dbReference type="FunFam" id="1.20.1720.10:FF:000004">
    <property type="entry name" value="EmrB/QacA family drug resistance transporter"/>
    <property type="match status" value="1"/>
</dbReference>
<feature type="transmembrane region" description="Helical" evidence="7">
    <location>
        <begin position="267"/>
        <end position="289"/>
    </location>
</feature>
<evidence type="ECO:0000256" key="7">
    <source>
        <dbReference type="SAM" id="Phobius"/>
    </source>
</evidence>
<dbReference type="PRINTS" id="PR01036">
    <property type="entry name" value="TCRTETB"/>
</dbReference>
<dbReference type="EMBL" id="SIJB01000004">
    <property type="protein sequence ID" value="NBI27531.1"/>
    <property type="molecule type" value="Genomic_DNA"/>
</dbReference>
<keyword evidence="2" id="KW-0813">Transport</keyword>
<name>A0A6N9PVI2_9BACL</name>
<evidence type="ECO:0000256" key="4">
    <source>
        <dbReference type="ARBA" id="ARBA00022692"/>
    </source>
</evidence>
<feature type="transmembrane region" description="Helical" evidence="7">
    <location>
        <begin position="105"/>
        <end position="126"/>
    </location>
</feature>
<dbReference type="InterPro" id="IPR011701">
    <property type="entry name" value="MFS"/>
</dbReference>
<dbReference type="GO" id="GO:0005886">
    <property type="term" value="C:plasma membrane"/>
    <property type="evidence" value="ECO:0007669"/>
    <property type="project" value="UniProtKB-SubCell"/>
</dbReference>
<dbReference type="RefSeq" id="WP_160643577.1">
    <property type="nucleotide sequence ID" value="NZ_SIJB01000004.1"/>
</dbReference>
<feature type="domain" description="Major facilitator superfamily (MFS) profile" evidence="8">
    <location>
        <begin position="15"/>
        <end position="496"/>
    </location>
</feature>
<dbReference type="InterPro" id="IPR020846">
    <property type="entry name" value="MFS_dom"/>
</dbReference>
<proteinExistence type="predicted"/>
<gene>
    <name evidence="9" type="ORF">ERL59_00930</name>
</gene>
<comment type="caution">
    <text evidence="9">The sequence shown here is derived from an EMBL/GenBank/DDBJ whole genome shotgun (WGS) entry which is preliminary data.</text>
</comment>
<dbReference type="InterPro" id="IPR036259">
    <property type="entry name" value="MFS_trans_sf"/>
</dbReference>
<organism evidence="9 10">
    <name type="scientific">Chengkuizengella marina</name>
    <dbReference type="NCBI Taxonomy" id="2507566"/>
    <lineage>
        <taxon>Bacteria</taxon>
        <taxon>Bacillati</taxon>
        <taxon>Bacillota</taxon>
        <taxon>Bacilli</taxon>
        <taxon>Bacillales</taxon>
        <taxon>Paenibacillaceae</taxon>
        <taxon>Chengkuizengella</taxon>
    </lineage>
</organism>
<keyword evidence="10" id="KW-1185">Reference proteome</keyword>
<dbReference type="PANTHER" id="PTHR23501">
    <property type="entry name" value="MAJOR FACILITATOR SUPERFAMILY"/>
    <property type="match status" value="1"/>
</dbReference>
<feature type="transmembrane region" description="Helical" evidence="7">
    <location>
        <begin position="49"/>
        <end position="68"/>
    </location>
</feature>
<dbReference type="Pfam" id="PF07690">
    <property type="entry name" value="MFS_1"/>
    <property type="match status" value="1"/>
</dbReference>
<evidence type="ECO:0000256" key="6">
    <source>
        <dbReference type="ARBA" id="ARBA00023136"/>
    </source>
</evidence>
<dbReference type="PROSITE" id="PS50850">
    <property type="entry name" value="MFS"/>
    <property type="match status" value="1"/>
</dbReference>
<feature type="transmembrane region" description="Helical" evidence="7">
    <location>
        <begin position="358"/>
        <end position="379"/>
    </location>
</feature>
<protein>
    <submittedName>
        <fullName evidence="9">DHA2 family efflux MFS transporter permease subunit</fullName>
    </submittedName>
</protein>
<feature type="transmembrane region" description="Helical" evidence="7">
    <location>
        <begin position="14"/>
        <end position="37"/>
    </location>
</feature>
<feature type="transmembrane region" description="Helical" evidence="7">
    <location>
        <begin position="304"/>
        <end position="322"/>
    </location>
</feature>
<evidence type="ECO:0000259" key="8">
    <source>
        <dbReference type="PROSITE" id="PS50850"/>
    </source>
</evidence>
<keyword evidence="5 7" id="KW-1133">Transmembrane helix</keyword>
<dbReference type="SUPFAM" id="SSF103473">
    <property type="entry name" value="MFS general substrate transporter"/>
    <property type="match status" value="1"/>
</dbReference>
<dbReference type="Gene3D" id="1.20.1250.20">
    <property type="entry name" value="MFS general substrate transporter like domains"/>
    <property type="match status" value="1"/>
</dbReference>
<feature type="transmembrane region" description="Helical" evidence="7">
    <location>
        <begin position="166"/>
        <end position="187"/>
    </location>
</feature>
<keyword evidence="3" id="KW-1003">Cell membrane</keyword>
<keyword evidence="6 7" id="KW-0472">Membrane</keyword>
<dbReference type="PANTHER" id="PTHR23501:SF191">
    <property type="entry name" value="VACUOLAR BASIC AMINO ACID TRANSPORTER 4"/>
    <property type="match status" value="1"/>
</dbReference>
<feature type="transmembrane region" description="Helical" evidence="7">
    <location>
        <begin position="80"/>
        <end position="99"/>
    </location>
</feature>
<comment type="subcellular location">
    <subcellularLocation>
        <location evidence="1">Cell membrane</location>
        <topology evidence="1">Multi-pass membrane protein</topology>
    </subcellularLocation>
</comment>
<dbReference type="AlphaFoldDB" id="A0A6N9PVI2"/>
<feature type="transmembrane region" description="Helical" evidence="7">
    <location>
        <begin position="472"/>
        <end position="491"/>
    </location>
</feature>
<feature type="transmembrane region" description="Helical" evidence="7">
    <location>
        <begin position="225"/>
        <end position="246"/>
    </location>
</feature>
<dbReference type="CDD" id="cd17502">
    <property type="entry name" value="MFS_Azr1_MDR_like"/>
    <property type="match status" value="1"/>
</dbReference>
<evidence type="ECO:0000256" key="5">
    <source>
        <dbReference type="ARBA" id="ARBA00022989"/>
    </source>
</evidence>